<dbReference type="InterPro" id="IPR005693">
    <property type="entry name" value="Mce"/>
</dbReference>
<dbReference type="Pfam" id="PF02470">
    <property type="entry name" value="MlaD"/>
    <property type="match status" value="1"/>
</dbReference>
<dbReference type="NCBIfam" id="TIGR00996">
    <property type="entry name" value="Mtu_fam_mce"/>
    <property type="match status" value="1"/>
</dbReference>
<evidence type="ECO:0000313" key="5">
    <source>
        <dbReference type="EMBL" id="WAX58885.1"/>
    </source>
</evidence>
<keyword evidence="2" id="KW-1133">Transmembrane helix</keyword>
<evidence type="ECO:0000256" key="2">
    <source>
        <dbReference type="SAM" id="Phobius"/>
    </source>
</evidence>
<reference evidence="5" key="1">
    <citation type="submission" date="2022-05" db="EMBL/GenBank/DDBJ databases">
        <title>Jatrophihabitans sp. SB3-54 whole genome sequence.</title>
        <authorList>
            <person name="Suh M.K."/>
            <person name="Eom M.K."/>
            <person name="Kim J.S."/>
            <person name="Kim H.S."/>
            <person name="Do H.E."/>
            <person name="Shin Y.K."/>
            <person name="Lee J.-S."/>
        </authorList>
    </citation>
    <scope>NUCLEOTIDE SEQUENCE</scope>
    <source>
        <strain evidence="5">SB3-54</strain>
    </source>
</reference>
<feature type="compositionally biased region" description="Polar residues" evidence="1">
    <location>
        <begin position="387"/>
        <end position="403"/>
    </location>
</feature>
<dbReference type="PANTHER" id="PTHR33371">
    <property type="entry name" value="INTERMEMBRANE PHOSPHOLIPID TRANSPORT SYSTEM BINDING PROTEIN MLAD-RELATED"/>
    <property type="match status" value="1"/>
</dbReference>
<feature type="region of interest" description="Disordered" evidence="1">
    <location>
        <begin position="383"/>
        <end position="406"/>
    </location>
</feature>
<sequence length="448" mass="47576">MTAVAKEAVTAILRRRALGLLYIVVVIALVALSIAFYNKTFTSVVTVTLKTDHTGNQLVEESDVKERGIIVGYVKSVHVDSGSGACVRETLTCVSVTLALDPGRVKLIPKNVSAQILPKTLFGEQYVSLTIPPQPGPAIEDGDEISQDRSQGALETEKVLGDLLPLLQAVKPAELNATLTALATALQGRGEKLGQTLVGLDNYLKAFNPHTKAMVDDLKKLGQVALEYNGVVPDIAATLQNLQTSAKTVIENKQRLDDLLTSVTGTSTIITSFLADNEQNLIRLVGTTDKVYGLLAEYSPEYTCLLAGLNTLADRADASIQNHQFQLSAQLDFTSMGKYKPGEQPRLVTGYGPSCMGLPHPAVPFRTPAKYQCMNDGAALTDAPCGQTKTSSQSQRALNSQEALGSPAENALVDSLVAGTLGTTPDHVPDIATALAAPLLRGQTVDIS</sequence>
<keyword evidence="2" id="KW-0812">Transmembrane</keyword>
<evidence type="ECO:0000313" key="6">
    <source>
        <dbReference type="Proteomes" id="UP001164693"/>
    </source>
</evidence>
<dbReference type="Proteomes" id="UP001164693">
    <property type="component" value="Chromosome"/>
</dbReference>
<evidence type="ECO:0000259" key="4">
    <source>
        <dbReference type="Pfam" id="PF11887"/>
    </source>
</evidence>
<gene>
    <name evidence="5" type="ORF">M6B22_09005</name>
</gene>
<dbReference type="RefSeq" id="WP_269445425.1">
    <property type="nucleotide sequence ID" value="NZ_CP097463.1"/>
</dbReference>
<dbReference type="PANTHER" id="PTHR33371:SF19">
    <property type="entry name" value="MCE-FAMILY PROTEIN MCE4A"/>
    <property type="match status" value="1"/>
</dbReference>
<protein>
    <submittedName>
        <fullName evidence="5">MCE family protein</fullName>
    </submittedName>
</protein>
<keyword evidence="6" id="KW-1185">Reference proteome</keyword>
<organism evidence="5 6">
    <name type="scientific">Jatrophihabitans cynanchi</name>
    <dbReference type="NCBI Taxonomy" id="2944128"/>
    <lineage>
        <taxon>Bacteria</taxon>
        <taxon>Bacillati</taxon>
        <taxon>Actinomycetota</taxon>
        <taxon>Actinomycetes</taxon>
        <taxon>Jatrophihabitantales</taxon>
        <taxon>Jatrophihabitantaceae</taxon>
        <taxon>Jatrophihabitans</taxon>
    </lineage>
</organism>
<evidence type="ECO:0000259" key="3">
    <source>
        <dbReference type="Pfam" id="PF02470"/>
    </source>
</evidence>
<keyword evidence="2" id="KW-0472">Membrane</keyword>
<proteinExistence type="predicted"/>
<feature type="domain" description="Mammalian cell entry C-terminal" evidence="4">
    <location>
        <begin position="138"/>
        <end position="348"/>
    </location>
</feature>
<dbReference type="Pfam" id="PF11887">
    <property type="entry name" value="Mce4_CUP1"/>
    <property type="match status" value="1"/>
</dbReference>
<dbReference type="InterPro" id="IPR052336">
    <property type="entry name" value="MlaD_Phospholipid_Transporter"/>
</dbReference>
<name>A0ABY7K217_9ACTN</name>
<feature type="domain" description="Mce/MlaD" evidence="3">
    <location>
        <begin position="45"/>
        <end position="130"/>
    </location>
</feature>
<dbReference type="EMBL" id="CP097463">
    <property type="protein sequence ID" value="WAX58885.1"/>
    <property type="molecule type" value="Genomic_DNA"/>
</dbReference>
<evidence type="ECO:0000256" key="1">
    <source>
        <dbReference type="SAM" id="MobiDB-lite"/>
    </source>
</evidence>
<feature type="transmembrane region" description="Helical" evidence="2">
    <location>
        <begin position="20"/>
        <end position="37"/>
    </location>
</feature>
<dbReference type="InterPro" id="IPR003399">
    <property type="entry name" value="Mce/MlaD"/>
</dbReference>
<accession>A0ABY7K217</accession>
<dbReference type="InterPro" id="IPR024516">
    <property type="entry name" value="Mce_C"/>
</dbReference>